<feature type="region of interest" description="Disordered" evidence="1">
    <location>
        <begin position="1"/>
        <end position="42"/>
    </location>
</feature>
<feature type="compositionally biased region" description="Low complexity" evidence="1">
    <location>
        <begin position="12"/>
        <end position="24"/>
    </location>
</feature>
<sequence>MSQTTIIPLTPSSSSSSSCSSSSTSKRKRNISSATTPPGQESIEHNVQVLHQICAHEHVFHEFFAVLDRLEKPPVKATEGLYYDRKGLFVNPQTGLLAKREDDMQVLQRMIKTITNYQRVLPENLIPEYWLDKIEHNFLSALSNIQIHLRSVPELNHQAGLFAKPIPPIQSLTSTKTRKRKVPNYTSGKHKGDISVSGIEFILISFPSEIDDPVDLGFNDQLMFEEWHGEREITCIGLGMPRVVNHRCSENVCWRFPRDKMNFHTGLQDVGCLIGYFNRKKKLVVGEQLFAFYSKNFARNECRCQSRVYHPPGPDPPPTPPSSTRSNISQVHTPFSTNPLTPTSLSSQPRCKESTKQGTTVGDPASKKFYADPDDNEDLDSPRSISPPVAKRLRTVLSPESDLADINEDVFGQIHSIPTEAEVILERPTHVRSLVEGLGIKGSSWDNPIEVDFDDKLSDGGTSPDVRLDDGTVGDGRLIVTVDDEDEDDGENEIKDLDLAREEEDGSEMNGLELIDKDEWQAILKRRLSSLATHRFSDTVVSVNPLVSNIAIDEEEEIQFVKLVTKNPTLIENGNGTMVIEPDTEDESTESIFRKVPDFVRPPPPNNSTHLKVTGKEVEKCRREIRKVNFHWKRLETVVRGFNKDDQRYKRDNMRWKR</sequence>
<dbReference type="RefSeq" id="XP_066087219.1">
    <property type="nucleotide sequence ID" value="XM_066231122.1"/>
</dbReference>
<evidence type="ECO:0000313" key="2">
    <source>
        <dbReference type="EMBL" id="WWD09252.1"/>
    </source>
</evidence>
<evidence type="ECO:0000256" key="1">
    <source>
        <dbReference type="SAM" id="MobiDB-lite"/>
    </source>
</evidence>
<gene>
    <name evidence="2" type="ORF">V865_007374</name>
</gene>
<name>A0AAX4KSN6_9TREE</name>
<proteinExistence type="predicted"/>
<feature type="compositionally biased region" description="Polar residues" evidence="1">
    <location>
        <begin position="322"/>
        <end position="332"/>
    </location>
</feature>
<feature type="region of interest" description="Disordered" evidence="1">
    <location>
        <begin position="308"/>
        <end position="387"/>
    </location>
</feature>
<accession>A0AAX4KSN6</accession>
<keyword evidence="3" id="KW-1185">Reference proteome</keyword>
<dbReference type="KEGG" id="ker:91106175"/>
<organism evidence="2 3">
    <name type="scientific">Kwoniella europaea PYCC6329</name>
    <dbReference type="NCBI Taxonomy" id="1423913"/>
    <lineage>
        <taxon>Eukaryota</taxon>
        <taxon>Fungi</taxon>
        <taxon>Dikarya</taxon>
        <taxon>Basidiomycota</taxon>
        <taxon>Agaricomycotina</taxon>
        <taxon>Tremellomycetes</taxon>
        <taxon>Tremellales</taxon>
        <taxon>Cryptococcaceae</taxon>
        <taxon>Kwoniella</taxon>
    </lineage>
</organism>
<feature type="compositionally biased region" description="Low complexity" evidence="1">
    <location>
        <begin position="333"/>
        <end position="349"/>
    </location>
</feature>
<dbReference type="GeneID" id="91106175"/>
<dbReference type="Proteomes" id="UP001358614">
    <property type="component" value="Chromosome 2"/>
</dbReference>
<feature type="compositionally biased region" description="Polar residues" evidence="1">
    <location>
        <begin position="1"/>
        <end position="11"/>
    </location>
</feature>
<evidence type="ECO:0000313" key="3">
    <source>
        <dbReference type="Proteomes" id="UP001358614"/>
    </source>
</evidence>
<evidence type="ECO:0008006" key="4">
    <source>
        <dbReference type="Google" id="ProtNLM"/>
    </source>
</evidence>
<reference evidence="2 3" key="1">
    <citation type="submission" date="2024-01" db="EMBL/GenBank/DDBJ databases">
        <title>Comparative genomics of Cryptococcus and Kwoniella reveals pathogenesis evolution and contrasting modes of karyotype evolution via chromosome fusion or intercentromeric recombination.</title>
        <authorList>
            <person name="Coelho M.A."/>
            <person name="David-Palma M."/>
            <person name="Shea T."/>
            <person name="Bowers K."/>
            <person name="McGinley-Smith S."/>
            <person name="Mohammad A.W."/>
            <person name="Gnirke A."/>
            <person name="Yurkov A.M."/>
            <person name="Nowrousian M."/>
            <person name="Sun S."/>
            <person name="Cuomo C.A."/>
            <person name="Heitman J."/>
        </authorList>
    </citation>
    <scope>NUCLEOTIDE SEQUENCE [LARGE SCALE GENOMIC DNA]</scope>
    <source>
        <strain evidence="2 3">PYCC6329</strain>
    </source>
</reference>
<feature type="compositionally biased region" description="Pro residues" evidence="1">
    <location>
        <begin position="311"/>
        <end position="321"/>
    </location>
</feature>
<protein>
    <recommendedName>
        <fullName evidence="4">SET domain-containing protein</fullName>
    </recommendedName>
</protein>
<dbReference type="AlphaFoldDB" id="A0AAX4KSN6"/>
<dbReference type="EMBL" id="CP144090">
    <property type="protein sequence ID" value="WWD09252.1"/>
    <property type="molecule type" value="Genomic_DNA"/>
</dbReference>